<keyword evidence="2" id="KW-1185">Reference proteome</keyword>
<dbReference type="EMBL" id="HG806016">
    <property type="protein sequence ID" value="CDW56186.1"/>
    <property type="molecule type" value="Genomic_DNA"/>
</dbReference>
<evidence type="ECO:0000313" key="1">
    <source>
        <dbReference type="EMBL" id="CDW56186.1"/>
    </source>
</evidence>
<protein>
    <submittedName>
        <fullName evidence="1">Uncharacterized protein</fullName>
    </submittedName>
</protein>
<proteinExistence type="predicted"/>
<dbReference type="Proteomes" id="UP000030665">
    <property type="component" value="Unassembled WGS sequence"/>
</dbReference>
<organism evidence="1 2">
    <name type="scientific">Trichuris trichiura</name>
    <name type="common">Whipworm</name>
    <name type="synonym">Trichocephalus trichiurus</name>
    <dbReference type="NCBI Taxonomy" id="36087"/>
    <lineage>
        <taxon>Eukaryota</taxon>
        <taxon>Metazoa</taxon>
        <taxon>Ecdysozoa</taxon>
        <taxon>Nematoda</taxon>
        <taxon>Enoplea</taxon>
        <taxon>Dorylaimia</taxon>
        <taxon>Trichinellida</taxon>
        <taxon>Trichuridae</taxon>
        <taxon>Trichuris</taxon>
    </lineage>
</organism>
<reference evidence="1" key="2">
    <citation type="submission" date="2014-03" db="EMBL/GenBank/DDBJ databases">
        <title>The whipworm genome and dual-species transcriptomics of an intimate host-pathogen interaction.</title>
        <authorList>
            <person name="Foth B.J."/>
            <person name="Tsai I.J."/>
            <person name="Reid A.J."/>
            <person name="Bancroft A.J."/>
            <person name="Nichol S."/>
            <person name="Tracey A."/>
            <person name="Holroyd N."/>
            <person name="Cotton J.A."/>
            <person name="Stanley E.J."/>
            <person name="Zarowiecki M."/>
            <person name="Liu J.Z."/>
            <person name="Huckvale T."/>
            <person name="Cooper P.J."/>
            <person name="Grencis R.K."/>
            <person name="Berriman M."/>
        </authorList>
    </citation>
    <scope>NUCLEOTIDE SEQUENCE [LARGE SCALE GENOMIC DNA]</scope>
</reference>
<accession>A0A077Z7M1</accession>
<reference evidence="1" key="1">
    <citation type="submission" date="2014-01" db="EMBL/GenBank/DDBJ databases">
        <authorList>
            <person name="Aslett M."/>
        </authorList>
    </citation>
    <scope>NUCLEOTIDE SEQUENCE</scope>
</reference>
<evidence type="ECO:0000313" key="2">
    <source>
        <dbReference type="Proteomes" id="UP000030665"/>
    </source>
</evidence>
<gene>
    <name evidence="1" type="ORF">TTRE_0000446101</name>
</gene>
<dbReference type="AlphaFoldDB" id="A0A077Z7M1"/>
<sequence length="69" mass="7721">MRCASSSRDCNSLAIASASVRAKRQPSAENWVPVIPTDAYFRVEQSLCVHQGRPVDDVYWWPGDQLKIG</sequence>
<name>A0A077Z7M1_TRITR</name>